<dbReference type="Proteomes" id="UP000827976">
    <property type="component" value="Chromosome 19"/>
</dbReference>
<proteinExistence type="predicted"/>
<dbReference type="EC" id="1.14.14.150" evidence="1"/>
<name>A0ACB7TY16_DIOAL</name>
<evidence type="ECO:0000313" key="2">
    <source>
        <dbReference type="Proteomes" id="UP000827976"/>
    </source>
</evidence>
<gene>
    <name evidence="1" type="ORF">IHE45_19G051500</name>
</gene>
<protein>
    <submittedName>
        <fullName evidence="1">Costunolide synthase protein</fullName>
        <ecNumber evidence="1">1.14.14.150</ecNumber>
    </submittedName>
</protein>
<accession>A0ACB7TY16</accession>
<evidence type="ECO:0000313" key="1">
    <source>
        <dbReference type="EMBL" id="KAH7652954.1"/>
    </source>
</evidence>
<keyword evidence="1" id="KW-0560">Oxidoreductase</keyword>
<organism evidence="1 2">
    <name type="scientific">Dioscorea alata</name>
    <name type="common">Purple yam</name>
    <dbReference type="NCBI Taxonomy" id="55571"/>
    <lineage>
        <taxon>Eukaryota</taxon>
        <taxon>Viridiplantae</taxon>
        <taxon>Streptophyta</taxon>
        <taxon>Embryophyta</taxon>
        <taxon>Tracheophyta</taxon>
        <taxon>Spermatophyta</taxon>
        <taxon>Magnoliopsida</taxon>
        <taxon>Liliopsida</taxon>
        <taxon>Dioscoreales</taxon>
        <taxon>Dioscoreaceae</taxon>
        <taxon>Dioscorea</taxon>
    </lineage>
</organism>
<keyword evidence="2" id="KW-1185">Reference proteome</keyword>
<comment type="caution">
    <text evidence="1">The sequence shown here is derived from an EMBL/GenBank/DDBJ whole genome shotgun (WGS) entry which is preliminary data.</text>
</comment>
<sequence length="508" mass="58299">MDKLFISPCILIISLVTVLLLLVLSSKLRTSRNRRKLPPGPRRFPVVGNLHQLGELPHQSLHRLAEKYGPIMNLQLGQIPTIIVSSPEVASEIMKTHDLKFCSRPTTLVMKKFSYGGLDIAFSKYGVQWRQMRKLGMSEIFSMKRVQSFKSVREEEVRVLMQSIRHSCSQTVNLSDMFLCMSNNIICREVFGKRLSDDGECNRSEHHDLVLEIMELIGGFSLGDFLPFLKYWLNLLTGWHGKLERNFKRMDELFEREIEEHSSSLYDDHGHEEKDFLDVLLKLQKYSSLGFSFTKDHIKAILMNMFLGGTDTSASTLEWAMTELMRNPILMKKAQDEVRGVVGNKGKVEESDLQQLQYMKLIVSETLRLHCIAPLLLPRESMEECQVNGYIIPEKSRVYINAWAICNDPKAWENPEVFMPERFEGSDISYRGQHFEFIPFGAGRRICPGMQKGIAVVEITLANMLYHFNWKTPSGTSYKDIDTRESFGVVLHKKSPLVLQAAPIETQV</sequence>
<dbReference type="EMBL" id="CM037029">
    <property type="protein sequence ID" value="KAH7652954.1"/>
    <property type="molecule type" value="Genomic_DNA"/>
</dbReference>
<reference evidence="2" key="1">
    <citation type="journal article" date="2022" name="Nat. Commun.">
        <title>Chromosome evolution and the genetic basis of agronomically important traits in greater yam.</title>
        <authorList>
            <person name="Bredeson J.V."/>
            <person name="Lyons J.B."/>
            <person name="Oniyinde I.O."/>
            <person name="Okereke N.R."/>
            <person name="Kolade O."/>
            <person name="Nnabue I."/>
            <person name="Nwadili C.O."/>
            <person name="Hribova E."/>
            <person name="Parker M."/>
            <person name="Nwogha J."/>
            <person name="Shu S."/>
            <person name="Carlson J."/>
            <person name="Kariba R."/>
            <person name="Muthemba S."/>
            <person name="Knop K."/>
            <person name="Barton G.J."/>
            <person name="Sherwood A.V."/>
            <person name="Lopez-Montes A."/>
            <person name="Asiedu R."/>
            <person name="Jamnadass R."/>
            <person name="Muchugi A."/>
            <person name="Goodstein D."/>
            <person name="Egesi C.N."/>
            <person name="Featherston J."/>
            <person name="Asfaw A."/>
            <person name="Simpson G.G."/>
            <person name="Dolezel J."/>
            <person name="Hendre P.S."/>
            <person name="Van Deynze A."/>
            <person name="Kumar P.L."/>
            <person name="Obidiegwu J.E."/>
            <person name="Bhattacharjee R."/>
            <person name="Rokhsar D.S."/>
        </authorList>
    </citation>
    <scope>NUCLEOTIDE SEQUENCE [LARGE SCALE GENOMIC DNA]</scope>
    <source>
        <strain evidence="2">cv. TDa95/00328</strain>
    </source>
</reference>